<organism evidence="2 3">
    <name type="scientific">Solidesulfovibrio carbinoliphilus subsp. oakridgensis</name>
    <dbReference type="NCBI Taxonomy" id="694327"/>
    <lineage>
        <taxon>Bacteria</taxon>
        <taxon>Pseudomonadati</taxon>
        <taxon>Thermodesulfobacteriota</taxon>
        <taxon>Desulfovibrionia</taxon>
        <taxon>Desulfovibrionales</taxon>
        <taxon>Desulfovibrionaceae</taxon>
        <taxon>Solidesulfovibrio</taxon>
    </lineage>
</organism>
<dbReference type="GO" id="GO:0004355">
    <property type="term" value="F:glutamate synthase (NADPH) activity"/>
    <property type="evidence" value="ECO:0007669"/>
    <property type="project" value="UniProtKB-EC"/>
</dbReference>
<dbReference type="InterPro" id="IPR036188">
    <property type="entry name" value="FAD/NAD-bd_sf"/>
</dbReference>
<dbReference type="Pfam" id="PF07992">
    <property type="entry name" value="Pyr_redox_2"/>
    <property type="match status" value="1"/>
</dbReference>
<dbReference type="Gene3D" id="3.50.50.60">
    <property type="entry name" value="FAD/NAD(P)-binding domain"/>
    <property type="match status" value="2"/>
</dbReference>
<proteinExistence type="predicted"/>
<evidence type="ECO:0000313" key="2">
    <source>
        <dbReference type="EMBL" id="EHJ49448.1"/>
    </source>
</evidence>
<dbReference type="STRING" id="694327.DFW101_3450"/>
<dbReference type="SUPFAM" id="SSF51971">
    <property type="entry name" value="Nucleotide-binding domain"/>
    <property type="match status" value="1"/>
</dbReference>
<dbReference type="RefSeq" id="WP_009182773.1">
    <property type="nucleotide sequence ID" value="NZ_CM001368.1"/>
</dbReference>
<dbReference type="Proteomes" id="UP000004662">
    <property type="component" value="Chromosome"/>
</dbReference>
<protein>
    <submittedName>
        <fullName evidence="2">Glutamate synthase (NADPH)</fullName>
        <ecNumber evidence="2">1.4.1.13</ecNumber>
    </submittedName>
</protein>
<dbReference type="InterPro" id="IPR051394">
    <property type="entry name" value="Glutamate_Synthase"/>
</dbReference>
<dbReference type="PRINTS" id="PR00419">
    <property type="entry name" value="ADXRDTASE"/>
</dbReference>
<name>G7QBV5_9BACT</name>
<dbReference type="PANTHER" id="PTHR43100">
    <property type="entry name" value="GLUTAMATE SYNTHASE [NADPH] SMALL CHAIN"/>
    <property type="match status" value="1"/>
</dbReference>
<accession>G7QBV5</accession>
<dbReference type="EMBL" id="CM001368">
    <property type="protein sequence ID" value="EHJ49448.1"/>
    <property type="molecule type" value="Genomic_DNA"/>
</dbReference>
<dbReference type="AlphaFoldDB" id="G7QBV5"/>
<dbReference type="eggNOG" id="COG0493">
    <property type="taxonomic scope" value="Bacteria"/>
</dbReference>
<dbReference type="HOGENOM" id="CLU_000422_3_3_7"/>
<dbReference type="NCBIfam" id="NF009409">
    <property type="entry name" value="PRK12770.1"/>
    <property type="match status" value="1"/>
</dbReference>
<sequence>MEAMNFNFACDQPPPPSGASIGIIGAGPSGLAAAGYLSCLGHAVEVYDKMPKPGGLMLFGIPGHRIPRERIEAGTRRMARRYGVIFHTCTKICCSAPLFEEEGDHFATDVKSLGDMVKKHDAIMIATGSWRSRRLGVPGEDLAGVLSGLEFLFPIRAAHYCAPGVKAPDVAGKRVVVIGAGHSAVDVAHGAVALGAASVDLLYRRSRREAPCGALEIERLEAAGVRWRERAVPVRVLGEGTVAGLEFRHRRADGETLETLPADLVVAAIGEVATPPFAKELGLESVRKGEVRWLNMTAIENVFVAGDALTGPSKIGKAVYSGLRAARSLGNWLELKAQNRQTEFAGDELISREADRFPGGGFKDAPRSPGG</sequence>
<feature type="domain" description="FAD/NAD(P)-binding" evidence="1">
    <location>
        <begin position="21"/>
        <end position="322"/>
    </location>
</feature>
<dbReference type="InterPro" id="IPR023753">
    <property type="entry name" value="FAD/NAD-binding_dom"/>
</dbReference>
<reference evidence="3" key="1">
    <citation type="journal article" date="2015" name="Genome Announc.">
        <title>High-Quality Draft Genome Sequence of Desulfovibrio carbinoliphilus FW-101-2B, an Organic Acid-Oxidizing Sulfate-Reducing Bacterium Isolated from Uranium(VI)-Contaminated Groundwater.</title>
        <authorList>
            <person name="Ramsay B.D."/>
            <person name="Hwang C."/>
            <person name="Woo H.L."/>
            <person name="Carroll S.L."/>
            <person name="Lucas S."/>
            <person name="Han J."/>
            <person name="Lapidus A.L."/>
            <person name="Cheng J.F."/>
            <person name="Goodwin L.A."/>
            <person name="Pitluck S."/>
            <person name="Peters L."/>
            <person name="Chertkov O."/>
            <person name="Held B."/>
            <person name="Detter J.C."/>
            <person name="Han C.S."/>
            <person name="Tapia R."/>
            <person name="Land M.L."/>
            <person name="Hauser L.J."/>
            <person name="Kyrpides N.C."/>
            <person name="Ivanova N.N."/>
            <person name="Mikhailova N."/>
            <person name="Pagani I."/>
            <person name="Woyke T."/>
            <person name="Arkin A.P."/>
            <person name="Dehal P."/>
            <person name="Chivian D."/>
            <person name="Criddle C.S."/>
            <person name="Wu W."/>
            <person name="Chakraborty R."/>
            <person name="Hazen T.C."/>
            <person name="Fields M.W."/>
        </authorList>
    </citation>
    <scope>NUCLEOTIDE SEQUENCE [LARGE SCALE GENOMIC DNA]</scope>
    <source>
        <strain evidence="3">FW-101-2B</strain>
    </source>
</reference>
<gene>
    <name evidence="2" type="ORF">DFW101_3450</name>
</gene>
<dbReference type="PANTHER" id="PTHR43100:SF1">
    <property type="entry name" value="GLUTAMATE SYNTHASE [NADPH] SMALL CHAIN"/>
    <property type="match status" value="1"/>
</dbReference>
<evidence type="ECO:0000313" key="3">
    <source>
        <dbReference type="Proteomes" id="UP000004662"/>
    </source>
</evidence>
<evidence type="ECO:0000259" key="1">
    <source>
        <dbReference type="Pfam" id="PF07992"/>
    </source>
</evidence>
<dbReference type="OrthoDB" id="9803192at2"/>
<dbReference type="EC" id="1.4.1.13" evidence="2"/>
<keyword evidence="3" id="KW-1185">Reference proteome</keyword>
<keyword evidence="2" id="KW-0560">Oxidoreductase</keyword>